<evidence type="ECO:0008006" key="4">
    <source>
        <dbReference type="Google" id="ProtNLM"/>
    </source>
</evidence>
<dbReference type="InterPro" id="IPR046139">
    <property type="entry name" value="DUF6141"/>
</dbReference>
<dbReference type="HOGENOM" id="CLU_112305_0_0_9"/>
<evidence type="ECO:0000313" key="2">
    <source>
        <dbReference type="EMBL" id="AIF66505.1"/>
    </source>
</evidence>
<organism evidence="2 3">
    <name type="scientific">Terribacillus saccharophilus</name>
    <dbReference type="NCBI Taxonomy" id="361277"/>
    <lineage>
        <taxon>Bacteria</taxon>
        <taxon>Bacillati</taxon>
        <taxon>Bacillota</taxon>
        <taxon>Bacilli</taxon>
        <taxon>Bacillales</taxon>
        <taxon>Bacillaceae</taxon>
        <taxon>Terribacillus</taxon>
    </lineage>
</organism>
<keyword evidence="1" id="KW-0472">Membrane</keyword>
<gene>
    <name evidence="2" type="ORF">GZ22_07575</name>
</gene>
<dbReference type="RefSeq" id="WP_038560559.1">
    <property type="nucleotide sequence ID" value="NZ_CP008876.1"/>
</dbReference>
<keyword evidence="1" id="KW-1133">Transmembrane helix</keyword>
<proteinExistence type="predicted"/>
<dbReference type="OrthoDB" id="582675at2"/>
<dbReference type="KEGG" id="tap:GZ22_07575"/>
<dbReference type="AlphaFoldDB" id="A0A075LIN0"/>
<dbReference type="Pfam" id="PF19638">
    <property type="entry name" value="DUF6141"/>
    <property type="match status" value="1"/>
</dbReference>
<feature type="transmembrane region" description="Helical" evidence="1">
    <location>
        <begin position="20"/>
        <end position="42"/>
    </location>
</feature>
<evidence type="ECO:0000256" key="1">
    <source>
        <dbReference type="SAM" id="Phobius"/>
    </source>
</evidence>
<dbReference type="Proteomes" id="UP000027980">
    <property type="component" value="Chromosome"/>
</dbReference>
<protein>
    <recommendedName>
        <fullName evidence="4">Bacterial Pleckstrin homology domain-containing protein</fullName>
    </recommendedName>
</protein>
<name>A0A075LIN0_9BACI</name>
<accession>A0A075LIN0</accession>
<dbReference type="EMBL" id="CP008876">
    <property type="protein sequence ID" value="AIF66505.1"/>
    <property type="molecule type" value="Genomic_DNA"/>
</dbReference>
<reference evidence="2 3" key="1">
    <citation type="submission" date="2014-07" db="EMBL/GenBank/DDBJ databases">
        <title>Complete genome sequence of a moderately halophilic bacterium Terribacillus aidingensis MP602, isolated from Cryptomeria fortunei in Tianmu mountain in China.</title>
        <authorList>
            <person name="Wang Y."/>
            <person name="Lu P."/>
            <person name="Zhang L."/>
        </authorList>
    </citation>
    <scope>NUCLEOTIDE SEQUENCE [LARGE SCALE GENOMIC DNA]</scope>
    <source>
        <strain evidence="2 3">MP602</strain>
    </source>
</reference>
<evidence type="ECO:0000313" key="3">
    <source>
        <dbReference type="Proteomes" id="UP000027980"/>
    </source>
</evidence>
<keyword evidence="1" id="KW-0812">Transmembrane</keyword>
<dbReference type="GeneID" id="34221058"/>
<sequence length="173" mass="20148">MKIESNNVIYKEVQKPKQPLLWLIVLSVAAIMWYGLIRQVILGLPFGNNPASDAILILFWVIFGIAFPLVMLKWTKLIIEVREDGLYIRYTPFHLQYKKFLYKDIKHYKPINYSPLKRFGGWGFRVNFKGETGYIMSGKQGIELTLKYETVVISTIKSEEIIKGMDAVQKDRL</sequence>
<feature type="transmembrane region" description="Helical" evidence="1">
    <location>
        <begin position="54"/>
        <end position="72"/>
    </location>
</feature>